<dbReference type="InterPro" id="IPR002941">
    <property type="entry name" value="DNA_methylase_N4/N6"/>
</dbReference>
<proteinExistence type="inferred from homology"/>
<evidence type="ECO:0000313" key="5">
    <source>
        <dbReference type="EMBL" id="CAD5958437.1"/>
    </source>
</evidence>
<evidence type="ECO:0000313" key="6">
    <source>
        <dbReference type="Proteomes" id="UP001153761"/>
    </source>
</evidence>
<dbReference type="GO" id="GO:0009007">
    <property type="term" value="F:site-specific DNA-methyltransferase (adenine-specific) activity"/>
    <property type="evidence" value="ECO:0007669"/>
    <property type="project" value="UniProtKB-EC"/>
</dbReference>
<keyword evidence="2 5" id="KW-0489">Methyltransferase</keyword>
<reference evidence="5" key="1">
    <citation type="submission" date="2020-09" db="EMBL/GenBank/DDBJ databases">
        <authorList>
            <person name="Blom J."/>
        </authorList>
    </citation>
    <scope>NUCLEOTIDE SEQUENCE</scope>
    <source>
        <strain evidence="5">No.66</strain>
    </source>
</reference>
<sequence>MHSSIIAGISTLHTIHGVFIQDAVEFLKTLPDSSVQLIIIDPPYNLDLDNWDTFDNYLEWAKGWLDQIYRVLSDSGNCVIFGGFQYQDLKNGDLLEILHYSLMKDSSLDDVLEEIASANQLTNDWEKPFL</sequence>
<organism evidence="5 6">
    <name type="scientific">Planktothrix agardhii</name>
    <name type="common">Oscillatoria agardhii</name>
    <dbReference type="NCBI Taxonomy" id="1160"/>
    <lineage>
        <taxon>Bacteria</taxon>
        <taxon>Bacillati</taxon>
        <taxon>Cyanobacteriota</taxon>
        <taxon>Cyanophyceae</taxon>
        <taxon>Oscillatoriophycideae</taxon>
        <taxon>Oscillatoriales</taxon>
        <taxon>Microcoleaceae</taxon>
        <taxon>Planktothrix</taxon>
    </lineage>
</organism>
<evidence type="ECO:0000256" key="2">
    <source>
        <dbReference type="ARBA" id="ARBA00022603"/>
    </source>
</evidence>
<dbReference type="EC" id="2.1.1.72" evidence="5"/>
<comment type="similarity">
    <text evidence="1">Belongs to the N(4)/N(6)-methyltransferase family.</text>
</comment>
<name>A0AAD1Q4R9_PLAAG</name>
<dbReference type="InterPro" id="IPR002052">
    <property type="entry name" value="DNA_methylase_N6_adenine_CS"/>
</dbReference>
<evidence type="ECO:0000256" key="1">
    <source>
        <dbReference type="ARBA" id="ARBA00006594"/>
    </source>
</evidence>
<evidence type="ECO:0000256" key="3">
    <source>
        <dbReference type="ARBA" id="ARBA00022679"/>
    </source>
</evidence>
<dbReference type="InterPro" id="IPR001091">
    <property type="entry name" value="RM_Methyltransferase"/>
</dbReference>
<dbReference type="Gene3D" id="3.40.50.150">
    <property type="entry name" value="Vaccinia Virus protein VP39"/>
    <property type="match status" value="1"/>
</dbReference>
<keyword evidence="3 5" id="KW-0808">Transferase</keyword>
<dbReference type="AlphaFoldDB" id="A0AAD1Q4R9"/>
<gene>
    <name evidence="5" type="primary">rsrIM</name>
    <name evidence="5" type="ORF">PANO66_03111</name>
</gene>
<dbReference type="Proteomes" id="UP001153761">
    <property type="component" value="Chromosome"/>
</dbReference>
<evidence type="ECO:0000259" key="4">
    <source>
        <dbReference type="Pfam" id="PF01555"/>
    </source>
</evidence>
<dbReference type="Pfam" id="PF01555">
    <property type="entry name" value="N6_N4_Mtase"/>
    <property type="match status" value="1"/>
</dbReference>
<feature type="domain" description="DNA methylase N-4/N-6" evidence="4">
    <location>
        <begin position="35"/>
        <end position="89"/>
    </location>
</feature>
<accession>A0AAD1Q4R9</accession>
<dbReference type="EMBL" id="LR882963">
    <property type="protein sequence ID" value="CAD5958437.1"/>
    <property type="molecule type" value="Genomic_DNA"/>
</dbReference>
<dbReference type="PRINTS" id="PR00508">
    <property type="entry name" value="S21N4MTFRASE"/>
</dbReference>
<dbReference type="GO" id="GO:0032259">
    <property type="term" value="P:methylation"/>
    <property type="evidence" value="ECO:0007669"/>
    <property type="project" value="UniProtKB-KW"/>
</dbReference>
<dbReference type="GO" id="GO:0008170">
    <property type="term" value="F:N-methyltransferase activity"/>
    <property type="evidence" value="ECO:0007669"/>
    <property type="project" value="InterPro"/>
</dbReference>
<dbReference type="InterPro" id="IPR029063">
    <property type="entry name" value="SAM-dependent_MTases_sf"/>
</dbReference>
<protein>
    <submittedName>
        <fullName evidence="5">Modification methylase RsrI</fullName>
        <ecNumber evidence="5">2.1.1.72</ecNumber>
    </submittedName>
</protein>
<dbReference type="PROSITE" id="PS00092">
    <property type="entry name" value="N6_MTASE"/>
    <property type="match status" value="1"/>
</dbReference>
<dbReference type="GO" id="GO:0003677">
    <property type="term" value="F:DNA binding"/>
    <property type="evidence" value="ECO:0007669"/>
    <property type="project" value="InterPro"/>
</dbReference>
<dbReference type="SUPFAM" id="SSF53335">
    <property type="entry name" value="S-adenosyl-L-methionine-dependent methyltransferases"/>
    <property type="match status" value="1"/>
</dbReference>